<dbReference type="Proteomes" id="UP000772434">
    <property type="component" value="Unassembled WGS sequence"/>
</dbReference>
<reference evidence="6" key="1">
    <citation type="submission" date="2020-11" db="EMBL/GenBank/DDBJ databases">
        <authorList>
            <consortium name="DOE Joint Genome Institute"/>
            <person name="Ahrendt S."/>
            <person name="Riley R."/>
            <person name="Andreopoulos W."/>
            <person name="Labutti K."/>
            <person name="Pangilinan J."/>
            <person name="Ruiz-Duenas F.J."/>
            <person name="Barrasa J.M."/>
            <person name="Sanchez-Garcia M."/>
            <person name="Camarero S."/>
            <person name="Miyauchi S."/>
            <person name="Serrano A."/>
            <person name="Linde D."/>
            <person name="Babiker R."/>
            <person name="Drula E."/>
            <person name="Ayuso-Fernandez I."/>
            <person name="Pacheco R."/>
            <person name="Padilla G."/>
            <person name="Ferreira P."/>
            <person name="Barriuso J."/>
            <person name="Kellner H."/>
            <person name="Castanera R."/>
            <person name="Alfaro M."/>
            <person name="Ramirez L."/>
            <person name="Pisabarro A.G."/>
            <person name="Kuo A."/>
            <person name="Tritt A."/>
            <person name="Lipzen A."/>
            <person name="He G."/>
            <person name="Yan M."/>
            <person name="Ng V."/>
            <person name="Cullen D."/>
            <person name="Martin F."/>
            <person name="Rosso M.-N."/>
            <person name="Henrissat B."/>
            <person name="Hibbett D."/>
            <person name="Martinez A.T."/>
            <person name="Grigoriev I.V."/>
        </authorList>
    </citation>
    <scope>NUCLEOTIDE SEQUENCE</scope>
    <source>
        <strain evidence="6">AH 40177</strain>
    </source>
</reference>
<evidence type="ECO:0000256" key="5">
    <source>
        <dbReference type="ARBA" id="ARBA00023004"/>
    </source>
</evidence>
<organism evidence="6 7">
    <name type="scientific">Rhodocollybia butyracea</name>
    <dbReference type="NCBI Taxonomy" id="206335"/>
    <lineage>
        <taxon>Eukaryota</taxon>
        <taxon>Fungi</taxon>
        <taxon>Dikarya</taxon>
        <taxon>Basidiomycota</taxon>
        <taxon>Agaricomycotina</taxon>
        <taxon>Agaricomycetes</taxon>
        <taxon>Agaricomycetidae</taxon>
        <taxon>Agaricales</taxon>
        <taxon>Marasmiineae</taxon>
        <taxon>Omphalotaceae</taxon>
        <taxon>Rhodocollybia</taxon>
    </lineage>
</organism>
<comment type="similarity">
    <text evidence="2">Belongs to the cytochrome P450 family.</text>
</comment>
<dbReference type="GO" id="GO:0004497">
    <property type="term" value="F:monooxygenase activity"/>
    <property type="evidence" value="ECO:0007669"/>
    <property type="project" value="InterPro"/>
</dbReference>
<dbReference type="InterPro" id="IPR002401">
    <property type="entry name" value="Cyt_P450_E_grp-I"/>
</dbReference>
<evidence type="ECO:0000313" key="7">
    <source>
        <dbReference type="Proteomes" id="UP000772434"/>
    </source>
</evidence>
<dbReference type="GO" id="GO:0020037">
    <property type="term" value="F:heme binding"/>
    <property type="evidence" value="ECO:0007669"/>
    <property type="project" value="InterPro"/>
</dbReference>
<dbReference type="PANTHER" id="PTHR24305">
    <property type="entry name" value="CYTOCHROME P450"/>
    <property type="match status" value="1"/>
</dbReference>
<keyword evidence="3" id="KW-0479">Metal-binding</keyword>
<protein>
    <submittedName>
        <fullName evidence="6">Cytochrome P450</fullName>
    </submittedName>
</protein>
<dbReference type="CDD" id="cd11062">
    <property type="entry name" value="CYP58-like"/>
    <property type="match status" value="1"/>
</dbReference>
<sequence length="517" mass="59389">MYILLASCLLLLYVGTVGIYRIYFHPLHRYPGPVLAALTEGYEAYYNIVKGGGLVNQIEQLHKLYGPVVRIGPNTLHFNYRQAYHDIYTYGSTLVKDSAVYHTMVPHHETAFGFCDPLLAKARRNILAPLFSRRATAALEYTIQEKVDKLLTLLVEHYNSPSSAVDMSVAYRSLTLDIITSYCFAESTNALDIPNFSHPLLRGLEQNFRTLWHTRHFPWLMPLFHHGPQELMMWFIPAFRGYLDLKVAFERQVDSLIRDPGTLSSVDHETIYHHLLEPKDCKPPSRESLIHEAFSLISAGSDTVGNACHVGTFYALKYPEIHRRLVEELHQAWPNKDSPMSYVVLEKLPYLTAFIRESLRVAIGVVHPLPRVVGATTPEIGGLKLPTGTTVEMSVLFLHMNPDVFPDPHVFNPDRWLAENTNEMMLDFAPFCKGPRIWSVNDLYGSHKLCSLDDHPVWELTWCELYLILGNFFRKLDTKLVITEDTIEDFCFSQGHMDHFVPQWRKQYRAYVEKLHG</sequence>
<keyword evidence="7" id="KW-1185">Reference proteome</keyword>
<dbReference type="GO" id="GO:0005506">
    <property type="term" value="F:iron ion binding"/>
    <property type="evidence" value="ECO:0007669"/>
    <property type="project" value="InterPro"/>
</dbReference>
<dbReference type="SUPFAM" id="SSF48264">
    <property type="entry name" value="Cytochrome P450"/>
    <property type="match status" value="1"/>
</dbReference>
<evidence type="ECO:0000256" key="2">
    <source>
        <dbReference type="ARBA" id="ARBA00010617"/>
    </source>
</evidence>
<dbReference type="Pfam" id="PF00067">
    <property type="entry name" value="p450"/>
    <property type="match status" value="1"/>
</dbReference>
<name>A0A9P5U4W4_9AGAR</name>
<proteinExistence type="inferred from homology"/>
<dbReference type="PRINTS" id="PR00463">
    <property type="entry name" value="EP450I"/>
</dbReference>
<keyword evidence="4" id="KW-0560">Oxidoreductase</keyword>
<evidence type="ECO:0000256" key="3">
    <source>
        <dbReference type="ARBA" id="ARBA00022723"/>
    </source>
</evidence>
<dbReference type="AlphaFoldDB" id="A0A9P5U4W4"/>
<accession>A0A9P5U4W4</accession>
<dbReference type="GO" id="GO:0016705">
    <property type="term" value="F:oxidoreductase activity, acting on paired donors, with incorporation or reduction of molecular oxygen"/>
    <property type="evidence" value="ECO:0007669"/>
    <property type="project" value="InterPro"/>
</dbReference>
<keyword evidence="5" id="KW-0408">Iron</keyword>
<gene>
    <name evidence="6" type="ORF">BDP27DRAFT_1365756</name>
</gene>
<dbReference type="EMBL" id="JADNRY010000089">
    <property type="protein sequence ID" value="KAF9066346.1"/>
    <property type="molecule type" value="Genomic_DNA"/>
</dbReference>
<comment type="caution">
    <text evidence="6">The sequence shown here is derived from an EMBL/GenBank/DDBJ whole genome shotgun (WGS) entry which is preliminary data.</text>
</comment>
<dbReference type="PANTHER" id="PTHR24305:SF157">
    <property type="entry name" value="N-ACETYLTRYPTOPHAN 6-HYDROXYLASE IVOC-RELATED"/>
    <property type="match status" value="1"/>
</dbReference>
<evidence type="ECO:0000256" key="1">
    <source>
        <dbReference type="ARBA" id="ARBA00005179"/>
    </source>
</evidence>
<dbReference type="InterPro" id="IPR036396">
    <property type="entry name" value="Cyt_P450_sf"/>
</dbReference>
<dbReference type="InterPro" id="IPR050121">
    <property type="entry name" value="Cytochrome_P450_monoxygenase"/>
</dbReference>
<dbReference type="Gene3D" id="1.10.630.10">
    <property type="entry name" value="Cytochrome P450"/>
    <property type="match status" value="1"/>
</dbReference>
<comment type="pathway">
    <text evidence="1">Secondary metabolite biosynthesis.</text>
</comment>
<evidence type="ECO:0000256" key="4">
    <source>
        <dbReference type="ARBA" id="ARBA00023002"/>
    </source>
</evidence>
<dbReference type="InterPro" id="IPR001128">
    <property type="entry name" value="Cyt_P450"/>
</dbReference>
<evidence type="ECO:0000313" key="6">
    <source>
        <dbReference type="EMBL" id="KAF9066346.1"/>
    </source>
</evidence>
<dbReference type="OrthoDB" id="1470350at2759"/>